<dbReference type="SFLD" id="SFLDS00029">
    <property type="entry name" value="Radical_SAM"/>
    <property type="match status" value="1"/>
</dbReference>
<evidence type="ECO:0000256" key="8">
    <source>
        <dbReference type="ARBA" id="ARBA00023014"/>
    </source>
</evidence>
<evidence type="ECO:0000313" key="11">
    <source>
        <dbReference type="EMBL" id="KPJ71230.1"/>
    </source>
</evidence>
<keyword evidence="2" id="KW-0004">4Fe-4S</keyword>
<dbReference type="InterPro" id="IPR005840">
    <property type="entry name" value="Ribosomal_uS12_MeSTrfase_RimO"/>
</dbReference>
<dbReference type="PROSITE" id="PS51449">
    <property type="entry name" value="MTTASE_N"/>
    <property type="match status" value="1"/>
</dbReference>
<dbReference type="NCBIfam" id="TIGR00089">
    <property type="entry name" value="MiaB/RimO family radical SAM methylthiotransferase"/>
    <property type="match status" value="1"/>
</dbReference>
<dbReference type="SMART" id="SM00729">
    <property type="entry name" value="Elp3"/>
    <property type="match status" value="1"/>
</dbReference>
<dbReference type="InterPro" id="IPR038135">
    <property type="entry name" value="Methylthiotransferase_N_sf"/>
</dbReference>
<dbReference type="PANTHER" id="PTHR43837">
    <property type="entry name" value="RIBOSOMAL PROTEIN S12 METHYLTHIOTRANSFERASE RIMO"/>
    <property type="match status" value="1"/>
</dbReference>
<dbReference type="GO" id="GO:0006400">
    <property type="term" value="P:tRNA modification"/>
    <property type="evidence" value="ECO:0007669"/>
    <property type="project" value="InterPro"/>
</dbReference>
<dbReference type="PANTHER" id="PTHR43837:SF1">
    <property type="entry name" value="RIBOSOMAL PROTEIN US12 METHYLTHIOTRANSFERASE RIMO"/>
    <property type="match status" value="1"/>
</dbReference>
<keyword evidence="8" id="KW-0411">Iron-sulfur</keyword>
<name>A0A0S7Y920_UNCT6</name>
<evidence type="ECO:0000256" key="2">
    <source>
        <dbReference type="ARBA" id="ARBA00022485"/>
    </source>
</evidence>
<dbReference type="GO" id="GO:0051539">
    <property type="term" value="F:4 iron, 4 sulfur cluster binding"/>
    <property type="evidence" value="ECO:0007669"/>
    <property type="project" value="UniProtKB-KW"/>
</dbReference>
<evidence type="ECO:0000313" key="12">
    <source>
        <dbReference type="Proteomes" id="UP000051012"/>
    </source>
</evidence>
<organism evidence="11 12">
    <name type="scientific">candidate division TA06 bacterium DG_78</name>
    <dbReference type="NCBI Taxonomy" id="1703772"/>
    <lineage>
        <taxon>Bacteria</taxon>
        <taxon>Bacteria division TA06</taxon>
    </lineage>
</organism>
<dbReference type="SFLD" id="SFLDG01082">
    <property type="entry name" value="B12-binding_domain_containing"/>
    <property type="match status" value="1"/>
</dbReference>
<evidence type="ECO:0000256" key="4">
    <source>
        <dbReference type="ARBA" id="ARBA00022679"/>
    </source>
</evidence>
<dbReference type="InterPro" id="IPR013848">
    <property type="entry name" value="Methylthiotransferase_N"/>
</dbReference>
<evidence type="ECO:0000259" key="10">
    <source>
        <dbReference type="PROSITE" id="PS51918"/>
    </source>
</evidence>
<evidence type="ECO:0000256" key="1">
    <source>
        <dbReference type="ARBA" id="ARBA00001966"/>
    </source>
</evidence>
<feature type="domain" description="MTTase N-terminal" evidence="9">
    <location>
        <begin position="1"/>
        <end position="103"/>
    </location>
</feature>
<dbReference type="GO" id="GO:0035599">
    <property type="term" value="F:aspartic acid methylthiotransferase activity"/>
    <property type="evidence" value="ECO:0007669"/>
    <property type="project" value="TreeGrafter"/>
</dbReference>
<dbReference type="PATRIC" id="fig|1703772.3.peg.865"/>
<dbReference type="EMBL" id="LJNI01000132">
    <property type="protein sequence ID" value="KPJ71230.1"/>
    <property type="molecule type" value="Genomic_DNA"/>
</dbReference>
<dbReference type="GO" id="GO:0046872">
    <property type="term" value="F:metal ion binding"/>
    <property type="evidence" value="ECO:0007669"/>
    <property type="project" value="UniProtKB-KW"/>
</dbReference>
<dbReference type="AlphaFoldDB" id="A0A0S7Y920"/>
<dbReference type="PROSITE" id="PS51918">
    <property type="entry name" value="RADICAL_SAM"/>
    <property type="match status" value="1"/>
</dbReference>
<gene>
    <name evidence="11" type="ORF">AMJ52_08780</name>
</gene>
<keyword evidence="6" id="KW-0479">Metal-binding</keyword>
<dbReference type="InterPro" id="IPR006638">
    <property type="entry name" value="Elp3/MiaA/NifB-like_rSAM"/>
</dbReference>
<dbReference type="Pfam" id="PF04055">
    <property type="entry name" value="Radical_SAM"/>
    <property type="match status" value="1"/>
</dbReference>
<protein>
    <submittedName>
        <fullName evidence="11">Uncharacterized protein</fullName>
    </submittedName>
</protein>
<evidence type="ECO:0000259" key="9">
    <source>
        <dbReference type="PROSITE" id="PS51449"/>
    </source>
</evidence>
<keyword evidence="3" id="KW-0963">Cytoplasm</keyword>
<keyword evidence="7" id="KW-0408">Iron</keyword>
<dbReference type="InterPro" id="IPR023404">
    <property type="entry name" value="rSAM_horseshoe"/>
</dbReference>
<sequence>MRTLINLGCKLNQYEGSCLIKKFGYIRNLVIVNTCCVTREAVTKSLKKFKQAIKKYPQSTIIATGCTCRLYPEKFSQAHQVIDNIQRLDIINDVLPTPEKSRYFLKIEDGCTEPCTFCIVSKIRNNIQSKSLEKIKTEISWAQSLGYKEIVLVGANIGLYGVDRGLSLTDMVRMLQTIEGLPRIRLSSIEPRFITEELIENLKEIPFCRHFHIPIQSADDYILTQMGRGYDGLHLKRVIGLIKESFVDVAIGGDIIVGFPGEGEKEFLNTYNFVKSTPFTHLHVFPYSPRPLTNSYRLGDPIPHYIKKERLWLLKNLIAEKNFEFRKRILHKTFDIIIENNGNKSLSGLTDNYVRVVVQNGCEKGKPVGVRITDVSKEFTCGVVVA</sequence>
<comment type="caution">
    <text evidence="11">The sequence shown here is derived from an EMBL/GenBank/DDBJ whole genome shotgun (WGS) entry which is preliminary data.</text>
</comment>
<reference evidence="11 12" key="1">
    <citation type="journal article" date="2015" name="Microbiome">
        <title>Genomic resolution of linkages in carbon, nitrogen, and sulfur cycling among widespread estuary sediment bacteria.</title>
        <authorList>
            <person name="Baker B.J."/>
            <person name="Lazar C.S."/>
            <person name="Teske A.P."/>
            <person name="Dick G.J."/>
        </authorList>
    </citation>
    <scope>NUCLEOTIDE SEQUENCE [LARGE SCALE GENOMIC DNA]</scope>
    <source>
        <strain evidence="11">DG_78</strain>
    </source>
</reference>
<accession>A0A0S7Y920</accession>
<evidence type="ECO:0000256" key="6">
    <source>
        <dbReference type="ARBA" id="ARBA00022723"/>
    </source>
</evidence>
<proteinExistence type="predicted"/>
<dbReference type="Gene3D" id="3.40.50.12160">
    <property type="entry name" value="Methylthiotransferase, N-terminal domain"/>
    <property type="match status" value="1"/>
</dbReference>
<keyword evidence="5" id="KW-0949">S-adenosyl-L-methionine</keyword>
<dbReference type="SUPFAM" id="SSF102114">
    <property type="entry name" value="Radical SAM enzymes"/>
    <property type="match status" value="1"/>
</dbReference>
<evidence type="ECO:0000256" key="3">
    <source>
        <dbReference type="ARBA" id="ARBA00022490"/>
    </source>
</evidence>
<feature type="domain" description="Radical SAM core" evidence="10">
    <location>
        <begin position="97"/>
        <end position="324"/>
    </location>
</feature>
<dbReference type="InterPro" id="IPR058240">
    <property type="entry name" value="rSAM_sf"/>
</dbReference>
<keyword evidence="4" id="KW-0808">Transferase</keyword>
<comment type="cofactor">
    <cofactor evidence="1">
        <name>[4Fe-4S] cluster</name>
        <dbReference type="ChEBI" id="CHEBI:49883"/>
    </cofactor>
</comment>
<dbReference type="Pfam" id="PF00919">
    <property type="entry name" value="UPF0004"/>
    <property type="match status" value="1"/>
</dbReference>
<evidence type="ECO:0000256" key="7">
    <source>
        <dbReference type="ARBA" id="ARBA00023004"/>
    </source>
</evidence>
<dbReference type="Proteomes" id="UP000051012">
    <property type="component" value="Unassembled WGS sequence"/>
</dbReference>
<dbReference type="CDD" id="cd01335">
    <property type="entry name" value="Radical_SAM"/>
    <property type="match status" value="1"/>
</dbReference>
<dbReference type="Gene3D" id="3.80.30.20">
    <property type="entry name" value="tm_1862 like domain"/>
    <property type="match status" value="1"/>
</dbReference>
<dbReference type="InterPro" id="IPR005839">
    <property type="entry name" value="Methylthiotransferase"/>
</dbReference>
<evidence type="ECO:0000256" key="5">
    <source>
        <dbReference type="ARBA" id="ARBA00022691"/>
    </source>
</evidence>
<dbReference type="GO" id="GO:0005829">
    <property type="term" value="C:cytosol"/>
    <property type="evidence" value="ECO:0007669"/>
    <property type="project" value="TreeGrafter"/>
</dbReference>
<dbReference type="InterPro" id="IPR007197">
    <property type="entry name" value="rSAM"/>
</dbReference>